<feature type="signal peptide" evidence="2">
    <location>
        <begin position="1"/>
        <end position="26"/>
    </location>
</feature>
<dbReference type="AlphaFoldDB" id="A0A0X3VCI6"/>
<gene>
    <name evidence="3" type="ORF">ADL15_01155</name>
</gene>
<dbReference type="OrthoDB" id="3298312at2"/>
<evidence type="ECO:0008006" key="5">
    <source>
        <dbReference type="Google" id="ProtNLM"/>
    </source>
</evidence>
<evidence type="ECO:0000256" key="1">
    <source>
        <dbReference type="SAM" id="MobiDB-lite"/>
    </source>
</evidence>
<keyword evidence="2" id="KW-0732">Signal</keyword>
<organism evidence="3 4">
    <name type="scientific">Actinoplanes awajinensis subsp. mycoplanecinus</name>
    <dbReference type="NCBI Taxonomy" id="135947"/>
    <lineage>
        <taxon>Bacteria</taxon>
        <taxon>Bacillati</taxon>
        <taxon>Actinomycetota</taxon>
        <taxon>Actinomycetes</taxon>
        <taxon>Micromonosporales</taxon>
        <taxon>Micromonosporaceae</taxon>
        <taxon>Actinoplanes</taxon>
    </lineage>
</organism>
<dbReference type="RefSeq" id="WP_067684118.1">
    <property type="nucleotide sequence ID" value="NZ_LLZH01000001.1"/>
</dbReference>
<dbReference type="Proteomes" id="UP000053244">
    <property type="component" value="Unassembled WGS sequence"/>
</dbReference>
<dbReference type="PROSITE" id="PS51257">
    <property type="entry name" value="PROKAR_LIPOPROTEIN"/>
    <property type="match status" value="1"/>
</dbReference>
<feature type="compositionally biased region" description="Low complexity" evidence="1">
    <location>
        <begin position="27"/>
        <end position="49"/>
    </location>
</feature>
<proteinExistence type="predicted"/>
<reference evidence="3 4" key="1">
    <citation type="submission" date="2015-10" db="EMBL/GenBank/DDBJ databases">
        <authorList>
            <person name="Gilbert D.G."/>
        </authorList>
    </citation>
    <scope>NUCLEOTIDE SEQUENCE [LARGE SCALE GENOMIC DNA]</scope>
    <source>
        <strain evidence="3 4">NRRL B-16712</strain>
    </source>
</reference>
<accession>A0A0X3VCI6</accession>
<comment type="caution">
    <text evidence="3">The sequence shown here is derived from an EMBL/GenBank/DDBJ whole genome shotgun (WGS) entry which is preliminary data.</text>
</comment>
<dbReference type="EMBL" id="LLZH01000001">
    <property type="protein sequence ID" value="KUL42511.1"/>
    <property type="molecule type" value="Genomic_DNA"/>
</dbReference>
<sequence>MRRHLAAAAALSFALFAAGCSGDAQESTTAAPTPVTSAPAAGSADGSAAPAVSAPTAAAGAAGDAALSKDTDAICAQAARTSTSFGTNFAADYQVLRAAGKQGAEAKSRATEKVDRTVDGYAFALLDMSKLAADPTVKKALAAMGAQVTALKSDLGKIDDEKLSELHAKLDKACGKS</sequence>
<feature type="region of interest" description="Disordered" evidence="1">
    <location>
        <begin position="26"/>
        <end position="49"/>
    </location>
</feature>
<keyword evidence="4" id="KW-1185">Reference proteome</keyword>
<evidence type="ECO:0000313" key="4">
    <source>
        <dbReference type="Proteomes" id="UP000053244"/>
    </source>
</evidence>
<name>A0A0X3VCI6_9ACTN</name>
<feature type="chain" id="PRO_5007055785" description="Lipoprotein" evidence="2">
    <location>
        <begin position="27"/>
        <end position="177"/>
    </location>
</feature>
<protein>
    <recommendedName>
        <fullName evidence="5">Lipoprotein</fullName>
    </recommendedName>
</protein>
<evidence type="ECO:0000313" key="3">
    <source>
        <dbReference type="EMBL" id="KUL42511.1"/>
    </source>
</evidence>
<evidence type="ECO:0000256" key="2">
    <source>
        <dbReference type="SAM" id="SignalP"/>
    </source>
</evidence>